<dbReference type="InterPro" id="IPR011330">
    <property type="entry name" value="Glyco_hydro/deAcase_b/a-brl"/>
</dbReference>
<dbReference type="EMBL" id="JAGINP010000004">
    <property type="protein sequence ID" value="MBP2291683.1"/>
    <property type="molecule type" value="Genomic_DNA"/>
</dbReference>
<keyword evidence="2" id="KW-0479">Metal-binding</keyword>
<sequence>MRQLIVTADDFGLDPAVNEAVEQAHRTGILTSASLMVAAPAAAQAVALAKRMPGLGVGLHLALVDAGSTLPAGEIPDLVDARGRFSDRQALAGFSYFFRPSVRRQLAAEIRAQFRAFAATGLPLDHVDAHKHMHLHPTVGRMLVEIGLEFGLKAVRIPDEPGHPALLSPWIGLLRRQARRAGLATPDRVHGIRHSGAMTEERVREVVRDLPDGVTELYSHPATSQTPALAALMPTYRPADEFAALASPEIKAMVEREGIRLTTYGALSPLPPQGFVPSPLRGEG</sequence>
<evidence type="ECO:0000256" key="2">
    <source>
        <dbReference type="ARBA" id="ARBA00022723"/>
    </source>
</evidence>
<evidence type="ECO:0000256" key="4">
    <source>
        <dbReference type="ARBA" id="ARBA00022842"/>
    </source>
</evidence>
<protein>
    <submittedName>
        <fullName evidence="6">Hopanoid biosynthesis associated protein HpnK</fullName>
    </submittedName>
</protein>
<dbReference type="InterPro" id="IPR006879">
    <property type="entry name" value="YdjC-like"/>
</dbReference>
<keyword evidence="5" id="KW-0119">Carbohydrate metabolism</keyword>
<evidence type="ECO:0000256" key="1">
    <source>
        <dbReference type="ARBA" id="ARBA00001946"/>
    </source>
</evidence>
<dbReference type="SUPFAM" id="SSF88713">
    <property type="entry name" value="Glycoside hydrolase/deacetylase"/>
    <property type="match status" value="1"/>
</dbReference>
<dbReference type="NCBIfam" id="TIGR03473">
    <property type="entry name" value="HpnK"/>
    <property type="match status" value="1"/>
</dbReference>
<keyword evidence="4" id="KW-0460">Magnesium</keyword>
<dbReference type="PANTHER" id="PTHR31609:SF1">
    <property type="entry name" value="CARBOHYDRATE DEACETYLASE"/>
    <property type="match status" value="1"/>
</dbReference>
<comment type="caution">
    <text evidence="6">The sequence shown here is derived from an EMBL/GenBank/DDBJ whole genome shotgun (WGS) entry which is preliminary data.</text>
</comment>
<gene>
    <name evidence="6" type="ORF">J2851_001432</name>
</gene>
<evidence type="ECO:0000313" key="7">
    <source>
        <dbReference type="Proteomes" id="UP000781958"/>
    </source>
</evidence>
<dbReference type="CDD" id="cd10804">
    <property type="entry name" value="YdjC_HpnK_like"/>
    <property type="match status" value="1"/>
</dbReference>
<reference evidence="6 7" key="1">
    <citation type="submission" date="2021-03" db="EMBL/GenBank/DDBJ databases">
        <title>Genomic Encyclopedia of Type Strains, Phase III (KMG-III): the genomes of soil and plant-associated and newly described type strains.</title>
        <authorList>
            <person name="Whitman W."/>
        </authorList>
    </citation>
    <scope>NUCLEOTIDE SEQUENCE [LARGE SCALE GENOMIC DNA]</scope>
    <source>
        <strain evidence="6 7">IMMIB AFH-6</strain>
    </source>
</reference>
<keyword evidence="3" id="KW-0378">Hydrolase</keyword>
<comment type="cofactor">
    <cofactor evidence="1">
        <name>Mg(2+)</name>
        <dbReference type="ChEBI" id="CHEBI:18420"/>
    </cofactor>
</comment>
<dbReference type="Pfam" id="PF04794">
    <property type="entry name" value="YdjC"/>
    <property type="match status" value="1"/>
</dbReference>
<dbReference type="Proteomes" id="UP000781958">
    <property type="component" value="Unassembled WGS sequence"/>
</dbReference>
<keyword evidence="7" id="KW-1185">Reference proteome</keyword>
<evidence type="ECO:0000256" key="3">
    <source>
        <dbReference type="ARBA" id="ARBA00022801"/>
    </source>
</evidence>
<dbReference type="Gene3D" id="3.20.20.370">
    <property type="entry name" value="Glycoside hydrolase/deacetylase"/>
    <property type="match status" value="1"/>
</dbReference>
<name>A0ABS4SI05_9PROT</name>
<evidence type="ECO:0000313" key="6">
    <source>
        <dbReference type="EMBL" id="MBP2291683.1"/>
    </source>
</evidence>
<organism evidence="6 7">
    <name type="scientific">Azospirillum rugosum</name>
    <dbReference type="NCBI Taxonomy" id="416170"/>
    <lineage>
        <taxon>Bacteria</taxon>
        <taxon>Pseudomonadati</taxon>
        <taxon>Pseudomonadota</taxon>
        <taxon>Alphaproteobacteria</taxon>
        <taxon>Rhodospirillales</taxon>
        <taxon>Azospirillaceae</taxon>
        <taxon>Azospirillum</taxon>
    </lineage>
</organism>
<evidence type="ECO:0000256" key="5">
    <source>
        <dbReference type="ARBA" id="ARBA00023277"/>
    </source>
</evidence>
<dbReference type="InterPro" id="IPR017836">
    <property type="entry name" value="Hopanoid_biosynth-assoc_HpnK"/>
</dbReference>
<dbReference type="PANTHER" id="PTHR31609">
    <property type="entry name" value="YDJC DEACETYLASE FAMILY MEMBER"/>
    <property type="match status" value="1"/>
</dbReference>
<proteinExistence type="predicted"/>
<dbReference type="RefSeq" id="WP_209765241.1">
    <property type="nucleotide sequence ID" value="NZ_JAGINP010000004.1"/>
</dbReference>
<accession>A0ABS4SI05</accession>